<dbReference type="AlphaFoldDB" id="A0A1Q9DEY2"/>
<feature type="transmembrane region" description="Helical" evidence="1">
    <location>
        <begin position="202"/>
        <end position="221"/>
    </location>
</feature>
<keyword evidence="1" id="KW-1133">Transmembrane helix</keyword>
<name>A0A1Q9DEY2_SYMMI</name>
<sequence length="228" mass="26174">MLPRLLVFYSCRDYYDDDDAYHEDVDDHEEYHDTLTEQEFSQAAKMSVGMLLAATVVNTAGVLFFIYSQPKEWYQDGGFKVRGMQRGQLTDELKEVKAQIEKFKKAWAPSSMNATRRYANALKTFLCCLPSPQRTDRLLGRLYEPVLPLISLVGLIALCWVLGGSRGMQYWMDKHLLLTWYARPTKPLSADIANFFVRFVKWVGPIFYSVSFFIFVTPSYADKAGDGP</sequence>
<evidence type="ECO:0000256" key="1">
    <source>
        <dbReference type="SAM" id="Phobius"/>
    </source>
</evidence>
<keyword evidence="1" id="KW-0812">Transmembrane</keyword>
<proteinExistence type="predicted"/>
<keyword evidence="1" id="KW-0472">Membrane</keyword>
<feature type="transmembrane region" description="Helical" evidence="1">
    <location>
        <begin position="48"/>
        <end position="67"/>
    </location>
</feature>
<keyword evidence="3" id="KW-1185">Reference proteome</keyword>
<evidence type="ECO:0000313" key="2">
    <source>
        <dbReference type="EMBL" id="OLP93722.1"/>
    </source>
</evidence>
<dbReference type="Proteomes" id="UP000186817">
    <property type="component" value="Unassembled WGS sequence"/>
</dbReference>
<gene>
    <name evidence="2" type="ORF">AK812_SmicGene24350</name>
</gene>
<comment type="caution">
    <text evidence="2">The sequence shown here is derived from an EMBL/GenBank/DDBJ whole genome shotgun (WGS) entry which is preliminary data.</text>
</comment>
<organism evidence="2 3">
    <name type="scientific">Symbiodinium microadriaticum</name>
    <name type="common">Dinoflagellate</name>
    <name type="synonym">Zooxanthella microadriatica</name>
    <dbReference type="NCBI Taxonomy" id="2951"/>
    <lineage>
        <taxon>Eukaryota</taxon>
        <taxon>Sar</taxon>
        <taxon>Alveolata</taxon>
        <taxon>Dinophyceae</taxon>
        <taxon>Suessiales</taxon>
        <taxon>Symbiodiniaceae</taxon>
        <taxon>Symbiodinium</taxon>
    </lineage>
</organism>
<dbReference type="OrthoDB" id="197892at2759"/>
<protein>
    <submittedName>
        <fullName evidence="2">Uncharacterized protein</fullName>
    </submittedName>
</protein>
<accession>A0A1Q9DEY2</accession>
<feature type="transmembrane region" description="Helical" evidence="1">
    <location>
        <begin position="146"/>
        <end position="164"/>
    </location>
</feature>
<dbReference type="EMBL" id="LSRX01000571">
    <property type="protein sequence ID" value="OLP93722.1"/>
    <property type="molecule type" value="Genomic_DNA"/>
</dbReference>
<reference evidence="2 3" key="1">
    <citation type="submission" date="2016-02" db="EMBL/GenBank/DDBJ databases">
        <title>Genome analysis of coral dinoflagellate symbionts highlights evolutionary adaptations to a symbiotic lifestyle.</title>
        <authorList>
            <person name="Aranda M."/>
            <person name="Li Y."/>
            <person name="Liew Y.J."/>
            <person name="Baumgarten S."/>
            <person name="Simakov O."/>
            <person name="Wilson M."/>
            <person name="Piel J."/>
            <person name="Ashoor H."/>
            <person name="Bougouffa S."/>
            <person name="Bajic V.B."/>
            <person name="Ryu T."/>
            <person name="Ravasi T."/>
            <person name="Bayer T."/>
            <person name="Micklem G."/>
            <person name="Kim H."/>
            <person name="Bhak J."/>
            <person name="Lajeunesse T.C."/>
            <person name="Voolstra C.R."/>
        </authorList>
    </citation>
    <scope>NUCLEOTIDE SEQUENCE [LARGE SCALE GENOMIC DNA]</scope>
    <source>
        <strain evidence="2 3">CCMP2467</strain>
    </source>
</reference>
<evidence type="ECO:0000313" key="3">
    <source>
        <dbReference type="Proteomes" id="UP000186817"/>
    </source>
</evidence>